<reference evidence="2 3" key="1">
    <citation type="submission" date="2019-07" db="EMBL/GenBank/DDBJ databases">
        <title>WGS assembly of Gossypium tomentosum.</title>
        <authorList>
            <person name="Chen Z.J."/>
            <person name="Sreedasyam A."/>
            <person name="Ando A."/>
            <person name="Song Q."/>
            <person name="De L."/>
            <person name="Hulse-Kemp A."/>
            <person name="Ding M."/>
            <person name="Ye W."/>
            <person name="Kirkbride R."/>
            <person name="Jenkins J."/>
            <person name="Plott C."/>
            <person name="Lovell J."/>
            <person name="Lin Y.-M."/>
            <person name="Vaughn R."/>
            <person name="Liu B."/>
            <person name="Li W."/>
            <person name="Simpson S."/>
            <person name="Scheffler B."/>
            <person name="Saski C."/>
            <person name="Grover C."/>
            <person name="Hu G."/>
            <person name="Conover J."/>
            <person name="Carlson J."/>
            <person name="Shu S."/>
            <person name="Boston L."/>
            <person name="Williams M."/>
            <person name="Peterson D."/>
            <person name="Mcgee K."/>
            <person name="Jones D."/>
            <person name="Wendel J."/>
            <person name="Stelly D."/>
            <person name="Grimwood J."/>
            <person name="Schmutz J."/>
        </authorList>
    </citation>
    <scope>NUCLEOTIDE SEQUENCE [LARGE SCALE GENOMIC DNA]</scope>
    <source>
        <strain evidence="2">7179.01</strain>
    </source>
</reference>
<evidence type="ECO:0000313" key="3">
    <source>
        <dbReference type="Proteomes" id="UP000322667"/>
    </source>
</evidence>
<evidence type="ECO:0000256" key="1">
    <source>
        <dbReference type="SAM" id="MobiDB-lite"/>
    </source>
</evidence>
<evidence type="ECO:0000313" key="2">
    <source>
        <dbReference type="EMBL" id="TYI41945.1"/>
    </source>
</evidence>
<sequence length="76" mass="7761">STFKGSSLGKGNRGENKIFGPLSSPNPTTAKDQSPAGLRADSGGGHGGVSDAWGVVAKAERHGGRHGGMENWRCGR</sequence>
<dbReference type="Proteomes" id="UP000322667">
    <property type="component" value="Chromosome A01"/>
</dbReference>
<feature type="compositionally biased region" description="Polar residues" evidence="1">
    <location>
        <begin position="23"/>
        <end position="32"/>
    </location>
</feature>
<accession>A0A5D2RQ87</accession>
<gene>
    <name evidence="2" type="ORF">ES332_A01G062700v1</name>
</gene>
<protein>
    <submittedName>
        <fullName evidence="2">Uncharacterized protein</fullName>
    </submittedName>
</protein>
<proteinExistence type="predicted"/>
<keyword evidence="3" id="KW-1185">Reference proteome</keyword>
<feature type="region of interest" description="Disordered" evidence="1">
    <location>
        <begin position="1"/>
        <end position="76"/>
    </location>
</feature>
<dbReference type="EMBL" id="CM017610">
    <property type="protein sequence ID" value="TYI41945.1"/>
    <property type="molecule type" value="Genomic_DNA"/>
</dbReference>
<organism evidence="2 3">
    <name type="scientific">Gossypium tomentosum</name>
    <name type="common">Hawaiian cotton</name>
    <name type="synonym">Gossypium sandvicense</name>
    <dbReference type="NCBI Taxonomy" id="34277"/>
    <lineage>
        <taxon>Eukaryota</taxon>
        <taxon>Viridiplantae</taxon>
        <taxon>Streptophyta</taxon>
        <taxon>Embryophyta</taxon>
        <taxon>Tracheophyta</taxon>
        <taxon>Spermatophyta</taxon>
        <taxon>Magnoliopsida</taxon>
        <taxon>eudicotyledons</taxon>
        <taxon>Gunneridae</taxon>
        <taxon>Pentapetalae</taxon>
        <taxon>rosids</taxon>
        <taxon>malvids</taxon>
        <taxon>Malvales</taxon>
        <taxon>Malvaceae</taxon>
        <taxon>Malvoideae</taxon>
        <taxon>Gossypium</taxon>
    </lineage>
</organism>
<dbReference type="AlphaFoldDB" id="A0A5D2RQ87"/>
<feature type="non-terminal residue" evidence="2">
    <location>
        <position position="1"/>
    </location>
</feature>
<name>A0A5D2RQ87_GOSTO</name>